<dbReference type="GO" id="GO:0016757">
    <property type="term" value="F:glycosyltransferase activity"/>
    <property type="evidence" value="ECO:0007669"/>
    <property type="project" value="TreeGrafter"/>
</dbReference>
<accession>A0A0P1GSG9</accession>
<dbReference type="PANTHER" id="PTHR21461:SF69">
    <property type="entry name" value="GLYCOSYLTRANSFERASE FAMILY 92 PROTEIN"/>
    <property type="match status" value="1"/>
</dbReference>
<dbReference type="RefSeq" id="WP_058246775.1">
    <property type="nucleotide sequence ID" value="NZ_CYSE01000002.1"/>
</dbReference>
<dbReference type="PANTHER" id="PTHR21461">
    <property type="entry name" value="GLYCOSYLTRANSFERASE FAMILY 92 PROTEIN"/>
    <property type="match status" value="1"/>
</dbReference>
<evidence type="ECO:0000256" key="1">
    <source>
        <dbReference type="ARBA" id="ARBA00004167"/>
    </source>
</evidence>
<gene>
    <name evidence="4" type="ORF">TRN7648_01253</name>
</gene>
<dbReference type="Pfam" id="PF13704">
    <property type="entry name" value="Glyco_tranf_2_4"/>
    <property type="match status" value="1"/>
</dbReference>
<evidence type="ECO:0000313" key="5">
    <source>
        <dbReference type="Proteomes" id="UP000054935"/>
    </source>
</evidence>
<dbReference type="AlphaFoldDB" id="A0A0P1GSG9"/>
<dbReference type="GO" id="GO:0005737">
    <property type="term" value="C:cytoplasm"/>
    <property type="evidence" value="ECO:0007669"/>
    <property type="project" value="TreeGrafter"/>
</dbReference>
<keyword evidence="3" id="KW-0472">Membrane</keyword>
<dbReference type="Proteomes" id="UP000054935">
    <property type="component" value="Unassembled WGS sequence"/>
</dbReference>
<dbReference type="GO" id="GO:0016020">
    <property type="term" value="C:membrane"/>
    <property type="evidence" value="ECO:0007669"/>
    <property type="project" value="UniProtKB-SubCell"/>
</dbReference>
<evidence type="ECO:0000313" key="4">
    <source>
        <dbReference type="EMBL" id="CUH77024.1"/>
    </source>
</evidence>
<organism evidence="4 5">
    <name type="scientific">Tropicibacter naphthalenivorans</name>
    <dbReference type="NCBI Taxonomy" id="441103"/>
    <lineage>
        <taxon>Bacteria</taxon>
        <taxon>Pseudomonadati</taxon>
        <taxon>Pseudomonadota</taxon>
        <taxon>Alphaproteobacteria</taxon>
        <taxon>Rhodobacterales</taxon>
        <taxon>Roseobacteraceae</taxon>
        <taxon>Tropicibacter</taxon>
    </lineage>
</organism>
<comment type="subcellular location">
    <subcellularLocation>
        <location evidence="1">Membrane</location>
        <topology evidence="1">Single-pass membrane protein</topology>
    </subcellularLocation>
</comment>
<keyword evidence="5" id="KW-1185">Reference proteome</keyword>
<dbReference type="EMBL" id="CYSE01000002">
    <property type="protein sequence ID" value="CUH77024.1"/>
    <property type="molecule type" value="Genomic_DNA"/>
</dbReference>
<evidence type="ECO:0008006" key="6">
    <source>
        <dbReference type="Google" id="ProtNLM"/>
    </source>
</evidence>
<protein>
    <recommendedName>
        <fullName evidence="6">Glycosyl transferase family 2</fullName>
    </recommendedName>
</protein>
<reference evidence="4 5" key="1">
    <citation type="submission" date="2015-09" db="EMBL/GenBank/DDBJ databases">
        <authorList>
            <consortium name="Swine Surveillance"/>
        </authorList>
    </citation>
    <scope>NUCLEOTIDE SEQUENCE [LARGE SCALE GENOMIC DNA]</scope>
    <source>
        <strain evidence="4 5">CECT 7648</strain>
    </source>
</reference>
<keyword evidence="3" id="KW-1133">Transmembrane helix</keyword>
<evidence type="ECO:0000256" key="3">
    <source>
        <dbReference type="ARBA" id="ARBA00022989"/>
    </source>
</evidence>
<keyword evidence="2" id="KW-0812">Transmembrane</keyword>
<proteinExistence type="predicted"/>
<name>A0A0P1GSG9_9RHOB</name>
<dbReference type="OrthoDB" id="4964299at2"/>
<dbReference type="STRING" id="441103.TRN7648_01253"/>
<evidence type="ECO:0000256" key="2">
    <source>
        <dbReference type="ARBA" id="ARBA00022692"/>
    </source>
</evidence>
<sequence length="784" mass="87259">MRIYVHIGPDAATATRLQQVMDAGRDAMLAQGVLFSRAPGARNHTRLFMAVTDPDNVDVLRYNREFVSAAAQEALQEDVARQLLQEAQGTDARALILSAHQLGNSLVSRTELQRLKDMLTPISDDIRIVAHLDDPARLLVQRYGAQLLEGRNRALDLELACLGPDYRSTALATRPDSDPAKGQIMDVQGASFWLDFKALQTEWESVFGAGSVSFHSIAADSLYAPEVTQDIAAAFGIDALPPAEADKAPRPPSAAWLTRCRLFNDAVLRLLNKQDVRIPRPLWRKFLAELKVPGAGIKPGALHAVSQHFAADIAQLCAQHPGLDPAHMAPDAPLDPWQEAGPTRGFRATQYLMAFRPRIDAATAEETQAPAPEPKPEPQDIKLPDNLDQFLSPAARTLLPPEAKLNFIKLQASPFAPHNRIGRVNEELPAPPYTPADTRPIPDGSTGRVIVACMKNEAPYILEWIAYHRAIGFDNFLIYTNDCEDGTQHILTHLQSLGIVQHRDNSKWRGKSPQQHALDKALKEPIVQNAAWVAHLDVDEFINIRCGNGTVDDLLNHVPDATHIAMTWRLFGHGDVTTLQDRLVIEQFDACAPKYCPKPHTVWGFKTFFRNTGAYGKLSCHRPNKLQPGFEASVKWVNGSGVDMTDAFIKNGWRSSQRSIGYDLVQLNHYALRSLDSFLVKRQRGRALHVDRTIGLNYWVRMDWNDNRDVTIQRNIPRVRAAVADLLADPVLADLHARGLAWHQARAETLRNTPEFADLAQQALQVKLTETERVAYSLTLDMET</sequence>